<accession>A0ACC0XT27</accession>
<proteinExistence type="predicted"/>
<dbReference type="Proteomes" id="UP001163603">
    <property type="component" value="Chromosome 10"/>
</dbReference>
<protein>
    <submittedName>
        <fullName evidence="1">Uncharacterized protein</fullName>
    </submittedName>
</protein>
<reference evidence="2" key="1">
    <citation type="journal article" date="2023" name="G3 (Bethesda)">
        <title>Genome assembly and association tests identify interacting loci associated with vigor, precocity, and sex in interspecific pistachio rootstocks.</title>
        <authorList>
            <person name="Palmer W."/>
            <person name="Jacygrad E."/>
            <person name="Sagayaradj S."/>
            <person name="Cavanaugh K."/>
            <person name="Han R."/>
            <person name="Bertier L."/>
            <person name="Beede B."/>
            <person name="Kafkas S."/>
            <person name="Golino D."/>
            <person name="Preece J."/>
            <person name="Michelmore R."/>
        </authorList>
    </citation>
    <scope>NUCLEOTIDE SEQUENCE [LARGE SCALE GENOMIC DNA]</scope>
</reference>
<comment type="caution">
    <text evidence="1">The sequence shown here is derived from an EMBL/GenBank/DDBJ whole genome shotgun (WGS) entry which is preliminary data.</text>
</comment>
<keyword evidence="2" id="KW-1185">Reference proteome</keyword>
<dbReference type="EMBL" id="CM047745">
    <property type="protein sequence ID" value="KAJ0024359.1"/>
    <property type="molecule type" value="Genomic_DNA"/>
</dbReference>
<name>A0ACC0XT27_9ROSI</name>
<evidence type="ECO:0000313" key="1">
    <source>
        <dbReference type="EMBL" id="KAJ0024359.1"/>
    </source>
</evidence>
<sequence>MENYSYSSYPDSGDSSPHSREIDCENQSWDEPPSNSKVKFMCSYGGKIQPRQHDNQLAYVGGETKILAVERNIKFNVIMNKLSALYGDENICFKYQLPGEDLDALISVTNDEDLDHMMLEYDRLVRASPKPARLRLFLFPLNPKISSVFGASETKSERQWFVDALNSVQIQHLDGSSPPVAAVSATNPDFLFGLDKPKMPETVTTPVIPEVVGKDVTAGSDCGSEDRQVIGDHMVEIQRQELHRMNIGGINTHEQVNQNPRVSYAGQTLVTEKIAPPPGAIPMPMQMSMPPAYIPERHMTAANYPTEQPVYYIPATSAAGVYSAQTLRPVTGPTGQAYYGVQRMVHEQSMYNVVPAPASIQQQAKGGLVAEPGYVQMAYDGAGRQVYYTGSDGAVPGGGCGWKARWWSVESGG</sequence>
<evidence type="ECO:0000313" key="2">
    <source>
        <dbReference type="Proteomes" id="UP001163603"/>
    </source>
</evidence>
<gene>
    <name evidence="1" type="ORF">Pint_08537</name>
</gene>
<organism evidence="1 2">
    <name type="scientific">Pistacia integerrima</name>
    <dbReference type="NCBI Taxonomy" id="434235"/>
    <lineage>
        <taxon>Eukaryota</taxon>
        <taxon>Viridiplantae</taxon>
        <taxon>Streptophyta</taxon>
        <taxon>Embryophyta</taxon>
        <taxon>Tracheophyta</taxon>
        <taxon>Spermatophyta</taxon>
        <taxon>Magnoliopsida</taxon>
        <taxon>eudicotyledons</taxon>
        <taxon>Gunneridae</taxon>
        <taxon>Pentapetalae</taxon>
        <taxon>rosids</taxon>
        <taxon>malvids</taxon>
        <taxon>Sapindales</taxon>
        <taxon>Anacardiaceae</taxon>
        <taxon>Pistacia</taxon>
    </lineage>
</organism>